<dbReference type="Gene3D" id="1.10.10.10">
    <property type="entry name" value="Winged helix-like DNA-binding domain superfamily/Winged helix DNA-binding domain"/>
    <property type="match status" value="1"/>
</dbReference>
<dbReference type="InterPro" id="IPR041664">
    <property type="entry name" value="AAA_16"/>
</dbReference>
<keyword evidence="2 5" id="KW-0235">DNA replication</keyword>
<dbReference type="InterPro" id="IPR036388">
    <property type="entry name" value="WH-like_DNA-bd_sf"/>
</dbReference>
<dbReference type="InterPro" id="IPR050311">
    <property type="entry name" value="ORC1/CDC6"/>
</dbReference>
<dbReference type="HAMAP" id="MF_01407">
    <property type="entry name" value="ORC1_type_DNA_replic_protein"/>
    <property type="match status" value="1"/>
</dbReference>
<dbReference type="PANTHER" id="PTHR10763">
    <property type="entry name" value="CELL DIVISION CONTROL PROTEIN 6-RELATED"/>
    <property type="match status" value="1"/>
</dbReference>
<dbReference type="SUPFAM" id="SSF52540">
    <property type="entry name" value="P-loop containing nucleoside triphosphate hydrolases"/>
    <property type="match status" value="1"/>
</dbReference>
<feature type="domain" description="Cdc6 C-terminal" evidence="6">
    <location>
        <begin position="304"/>
        <end position="388"/>
    </location>
</feature>
<dbReference type="InterPro" id="IPR036390">
    <property type="entry name" value="WH_DNA-bd_sf"/>
</dbReference>
<dbReference type="SUPFAM" id="SSF46785">
    <property type="entry name" value="Winged helix' DNA-binding domain"/>
    <property type="match status" value="1"/>
</dbReference>
<dbReference type="EMBL" id="LQMQ01000031">
    <property type="protein sequence ID" value="KUO40932.1"/>
    <property type="molecule type" value="Genomic_DNA"/>
</dbReference>
<sequence length="395" mass="45449">MYGDIFEEEMNRETVFRDASKLMPEYVPQVLVHREEEFRQLTRFFKPVLENRSSQRVLITGSVGVGKTVLARRFGAELEKAAGSRGMNLTYLHINCRKDRTIYSVIAKILQHFNPRWPYYGLGPEKLLNDVVNYLNSRDAYLTVTLDELDFFVQQNGPNLVYSLTRTAEERGGPNRISLIAIARDKSFLRSLDAATQSTFMHNVIALDRYSASQLKDILLSRIREAFKHGVVEEDTVDLIADIASRWGDARFALELLWRAGMAADAEAAGVVTPEHARKAKAEVYPEIKREVLRDLQLHEKLTLLAVARKLNLSKRAYAFTGDVEKTYRVVCEEYREEPRRHTQFWEYLQRLNALGVVDIKPSGLGQRGQTLKISIQEVPAEWLEKEMEKLLREK</sequence>
<dbReference type="InterPro" id="IPR015163">
    <property type="entry name" value="Cdc6_C"/>
</dbReference>
<feature type="binding site" evidence="5">
    <location>
        <position position="222"/>
    </location>
    <ligand>
        <name>ATP</name>
        <dbReference type="ChEBI" id="CHEBI:30616"/>
    </ligand>
</feature>
<dbReference type="Proteomes" id="UP000074294">
    <property type="component" value="Unassembled WGS sequence"/>
</dbReference>
<evidence type="ECO:0000259" key="6">
    <source>
        <dbReference type="SMART" id="SM01074"/>
    </source>
</evidence>
<evidence type="ECO:0000256" key="5">
    <source>
        <dbReference type="HAMAP-Rule" id="MF_01407"/>
    </source>
</evidence>
<dbReference type="Gene3D" id="3.40.50.300">
    <property type="entry name" value="P-loop containing nucleotide triphosphate hydrolases"/>
    <property type="match status" value="1"/>
</dbReference>
<reference evidence="7 8" key="1">
    <citation type="journal article" date="2016" name="Nat. Microbiol.">
        <title>Genomic inference of the metabolism of cosmopolitan subsurface Archaea, Hadesarchaea.</title>
        <authorList>
            <person name="Baker B.J."/>
            <person name="Saw J.H."/>
            <person name="Lind A.E."/>
            <person name="Lazar C.S."/>
            <person name="Hinrichs K.-U."/>
            <person name="Teske A.P."/>
            <person name="Ettema T.J."/>
        </authorList>
    </citation>
    <scope>NUCLEOTIDE SEQUENCE [LARGE SCALE GENOMIC DNA]</scope>
</reference>
<organism evidence="7 8">
    <name type="scientific">Hadarchaeum yellowstonense</name>
    <dbReference type="NCBI Taxonomy" id="1776334"/>
    <lineage>
        <taxon>Archaea</taxon>
        <taxon>Methanobacteriati</taxon>
        <taxon>Candidatus Hadarchaeota</taxon>
        <taxon>Candidatus Hadarchaeia</taxon>
        <taxon>Candidatus Hadarchaeales</taxon>
        <taxon>Candidatus Hadarchaeaceae</taxon>
        <taxon>Candidatus Hadarchaeum</taxon>
    </lineage>
</organism>
<comment type="caution">
    <text evidence="7">The sequence shown here is derived from an EMBL/GenBank/DDBJ whole genome shotgun (WGS) entry which is preliminary data.</text>
</comment>
<evidence type="ECO:0000256" key="3">
    <source>
        <dbReference type="ARBA" id="ARBA00022741"/>
    </source>
</evidence>
<keyword evidence="3 5" id="KW-0547">Nucleotide-binding</keyword>
<comment type="function">
    <text evidence="5">Involved in regulation of DNA replication.</text>
</comment>
<dbReference type="InterPro" id="IPR014277">
    <property type="entry name" value="Orc1/Cdc6_arc"/>
</dbReference>
<proteinExistence type="inferred from homology"/>
<dbReference type="Pfam" id="PF13191">
    <property type="entry name" value="AAA_16"/>
    <property type="match status" value="1"/>
</dbReference>
<dbReference type="NCBIfam" id="TIGR02928">
    <property type="entry name" value="orc1/cdc6 family replication initiation protein"/>
    <property type="match status" value="1"/>
</dbReference>
<dbReference type="PANTHER" id="PTHR10763:SF31">
    <property type="entry name" value="ORC1-TYPE DNA REPLICATION PROTEIN 2"/>
    <property type="match status" value="1"/>
</dbReference>
<gene>
    <name evidence="7" type="ORF">APZ16_01105</name>
</gene>
<evidence type="ECO:0000256" key="1">
    <source>
        <dbReference type="ARBA" id="ARBA00006184"/>
    </source>
</evidence>
<dbReference type="Pfam" id="PF22703">
    <property type="entry name" value="Cdc6_lid"/>
    <property type="match status" value="1"/>
</dbReference>
<keyword evidence="4 5" id="KW-0067">ATP-binding</keyword>
<comment type="similarity">
    <text evidence="1 5">Belongs to the CDC6/cdc18 family.</text>
</comment>
<dbReference type="GO" id="GO:0005524">
    <property type="term" value="F:ATP binding"/>
    <property type="evidence" value="ECO:0007669"/>
    <property type="project" value="UniProtKB-UniRule"/>
</dbReference>
<dbReference type="STRING" id="1776334.APZ16_01105"/>
<dbReference type="Pfam" id="PF09079">
    <property type="entry name" value="WHD_Cdc6"/>
    <property type="match status" value="1"/>
</dbReference>
<dbReference type="NCBIfam" id="NF001623">
    <property type="entry name" value="PRK00411.1-1"/>
    <property type="match status" value="1"/>
</dbReference>
<accession>A0A147JWR9</accession>
<feature type="binding site" evidence="5">
    <location>
        <position position="210"/>
    </location>
    <ligand>
        <name>ATP</name>
        <dbReference type="ChEBI" id="CHEBI:30616"/>
    </ligand>
</feature>
<evidence type="ECO:0000313" key="7">
    <source>
        <dbReference type="EMBL" id="KUO40932.1"/>
    </source>
</evidence>
<evidence type="ECO:0000256" key="4">
    <source>
        <dbReference type="ARBA" id="ARBA00022840"/>
    </source>
</evidence>
<feature type="binding site" evidence="5">
    <location>
        <begin position="65"/>
        <end position="69"/>
    </location>
    <ligand>
        <name>ATP</name>
        <dbReference type="ChEBI" id="CHEBI:30616"/>
    </ligand>
</feature>
<dbReference type="GO" id="GO:0006260">
    <property type="term" value="P:DNA replication"/>
    <property type="evidence" value="ECO:0007669"/>
    <property type="project" value="UniProtKB-UniRule"/>
</dbReference>
<dbReference type="Gene3D" id="1.10.8.60">
    <property type="match status" value="1"/>
</dbReference>
<name>A0A147JWR9_HADYE</name>
<protein>
    <recommendedName>
        <fullName evidence="5">ORC1-type DNA replication protein</fullName>
    </recommendedName>
</protein>
<evidence type="ECO:0000313" key="8">
    <source>
        <dbReference type="Proteomes" id="UP000074294"/>
    </source>
</evidence>
<dbReference type="AlphaFoldDB" id="A0A147JWR9"/>
<dbReference type="InterPro" id="IPR055237">
    <property type="entry name" value="Cdc6_lid"/>
</dbReference>
<dbReference type="SMART" id="SM01074">
    <property type="entry name" value="Cdc6_C"/>
    <property type="match status" value="1"/>
</dbReference>
<dbReference type="CDD" id="cd08768">
    <property type="entry name" value="Cdc6_C"/>
    <property type="match status" value="1"/>
</dbReference>
<evidence type="ECO:0000256" key="2">
    <source>
        <dbReference type="ARBA" id="ARBA00022705"/>
    </source>
</evidence>
<dbReference type="InterPro" id="IPR027417">
    <property type="entry name" value="P-loop_NTPase"/>
</dbReference>